<keyword evidence="20" id="KW-0732">Signal</keyword>
<keyword evidence="10 19" id="KW-1133">Transmembrane helix</keyword>
<dbReference type="Gene3D" id="3.40.50.200">
    <property type="entry name" value="Peptidase S8/S53 domain"/>
    <property type="match status" value="1"/>
</dbReference>
<dbReference type="Gene3D" id="2.60.120.380">
    <property type="match status" value="1"/>
</dbReference>
<evidence type="ECO:0000256" key="12">
    <source>
        <dbReference type="ARBA" id="ARBA00023136"/>
    </source>
</evidence>
<evidence type="ECO:0000256" key="18">
    <source>
        <dbReference type="SAM" id="MobiDB-lite"/>
    </source>
</evidence>
<name>W2PFK6_PHYN3</name>
<keyword evidence="5" id="KW-0808">Transferase</keyword>
<keyword evidence="11" id="KW-0333">Golgi apparatus</keyword>
<dbReference type="InterPro" id="IPR000209">
    <property type="entry name" value="Peptidase_S8/S53_dom"/>
</dbReference>
<evidence type="ECO:0000256" key="13">
    <source>
        <dbReference type="ARBA" id="ARBA00023529"/>
    </source>
</evidence>
<dbReference type="FunFam" id="3.40.50.200:FF:000031">
    <property type="entry name" value="Serine protease, putative"/>
    <property type="match status" value="1"/>
</dbReference>
<dbReference type="GO" id="GO:0000139">
    <property type="term" value="C:Golgi membrane"/>
    <property type="evidence" value="ECO:0007669"/>
    <property type="project" value="UniProtKB-SubCell"/>
</dbReference>
<dbReference type="GO" id="GO:0006508">
    <property type="term" value="P:proteolysis"/>
    <property type="evidence" value="ECO:0007669"/>
    <property type="project" value="UniProtKB-KW"/>
</dbReference>
<dbReference type="InterPro" id="IPR023828">
    <property type="entry name" value="Peptidase_S8_Ser-AS"/>
</dbReference>
<dbReference type="InterPro" id="IPR007110">
    <property type="entry name" value="Ig-like_dom"/>
</dbReference>
<feature type="active site" description="Charge relay system" evidence="16 17">
    <location>
        <position position="389"/>
    </location>
</feature>
<sequence length="1465" mass="162627">MRLTRGLLLSLGLFGRGCASVQDAQGLEFADAAAFCDFHCSPVLLSQTSQCSSALCGRRRRVLEESDAGNDKQQIDVLSCRDVEQNASTLAFSLTLSTADSAQVFQGFHDAFFQAYDAMLGGDSVTSDACQLAFLQDKLLPTVQDDNSEQEEKAERKPRLVKLVTGQKEDHDRACIVSIKKLCGQDEEQEMPLLTRRGDSLGENTVLLVHTKESVAEQIRVLECVDKVLDLPEILKLMPFARSAAQLSYRMAQGNSTSIAAPAMEIRLVEGANQQTVLASLEHRASELVGLMNVFETSDLQPRSIFTKPLQDLRTWTNIVALVVVESSVEWMDERHEITQNLLRGEEQERWTRMQSHRRLDAYVPSLVGVDSAREAGIRGNDVVVGITDTGLYLYHDQFDQDDRDIFSSIKLSARKVVMYNGWANKADEAETITCGHGTHVAGLLAGSSFSGKHDNLGIADKARIAFMDIGTQSETCTGQLNCAVSLATPADASDLLESQIDAGAKIFSFSWGTPGSDYSSQARDLDAFIYENPDVLVVVAAGNSGESSITGQRTISSPSGAKNVISVGASLNSAASFTDYGCPDIFNEHTVASFSSAGPTTDGRLKPDVVAPGMSLLSSQSEAPGSTRESSATCSLQGTSQATPVITGVAVLLYEWLRDGWWKNGTKNAAYAMKTVPASLLKALIIHSGDSLQQRMATLPASGVVSCSSLASDATDVKFPDVYQGYGKPNLTNIVDFSAVSGNSSGNSSDDLPSLYFLPNSTENSEPAVAHNGEMVISFTVARDVDLRATLVWTDPPGSTQATSQLQHDLDLIVRVRNGNQTDPLYVEAPLLPYYAGAASPKSSSSSRIRRWKRLLLLGCILYVSLLFVWFGFMKARKGGEIFGGPLDNFISIANLDENKINYLHAHEDRELRTDFVFAELEMEFLHKINASVERDEAAILEAEAHAKTLKPFPVWETKLRRLRCIGWSATDNCSPDGSRIPSLDEPCNKVIPFGASGYCEVQDKDTRERFRVMQRYCSSVRDVGKFRCSEAWDFALFPQKAREAARKAQNRNFKLPNIAPKPSHQQEPRDGIVMVVYPKLLASAYATIRALRELLGCCLPIELWFRPQEMKLFPEAFTQLQEWSSQNNGSITFREIGEPGVVGFATKVFAIYHSFFERLLFLDADNVPVRDPSFLFESPEFKESGAVFWPDFWHPGKTIFNIQPHSLIWELLDLPFISMFEQESGQLLVDRRRHSAPLELVKFYTFHRPNHFDKMKLAHGDKDLFRFAWLKLGASFHMIESPPAVAGKVVNRSFCGMTMVQHDAQGDVLFLHRNSHKLMGTPRRKAVNMKAAAIRRARNKRLRMKMAEADRITRGDTEAELEDTPSPTLEAPEPDGYPDMVIWTHLVSLKNTSRRSDYRIRTYEAFPDFENGQNCYGQRYLTQSIHFVTQEFANLSYAGLETELRRFAQEGARFYEQAGITIR</sequence>
<feature type="region of interest" description="Disordered" evidence="18">
    <location>
        <begin position="1355"/>
        <end position="1376"/>
    </location>
</feature>
<feature type="active site" description="Charge relay system" evidence="16 17">
    <location>
        <position position="437"/>
    </location>
</feature>
<dbReference type="RefSeq" id="XP_008915705.1">
    <property type="nucleotide sequence ID" value="XM_008917457.1"/>
</dbReference>
<evidence type="ECO:0000256" key="11">
    <source>
        <dbReference type="ARBA" id="ARBA00023034"/>
    </source>
</evidence>
<dbReference type="GO" id="GO:0004252">
    <property type="term" value="F:serine-type endopeptidase activity"/>
    <property type="evidence" value="ECO:0007669"/>
    <property type="project" value="UniProtKB-UniRule"/>
</dbReference>
<dbReference type="Pfam" id="PF11051">
    <property type="entry name" value="Mannosyl_trans3"/>
    <property type="match status" value="2"/>
</dbReference>
<evidence type="ECO:0000256" key="5">
    <source>
        <dbReference type="ARBA" id="ARBA00022679"/>
    </source>
</evidence>
<comment type="catalytic activity">
    <reaction evidence="13">
        <text>Hydrolysis of proteins with broad specificity for peptide bonds, and a preference for a large uncharged residue in P1. Hydrolyzes peptide amides.</text>
        <dbReference type="EC" id="3.4.21.62"/>
    </reaction>
</comment>
<dbReference type="STRING" id="761204.W2PFK6"/>
<dbReference type="PRINTS" id="PR00723">
    <property type="entry name" value="SUBTILISIN"/>
</dbReference>
<keyword evidence="7 17" id="KW-0378">Hydrolase</keyword>
<evidence type="ECO:0000256" key="9">
    <source>
        <dbReference type="ARBA" id="ARBA00022968"/>
    </source>
</evidence>
<dbReference type="PROSITE" id="PS51892">
    <property type="entry name" value="SUBTILASE"/>
    <property type="match status" value="1"/>
</dbReference>
<evidence type="ECO:0000313" key="22">
    <source>
        <dbReference type="EMBL" id="ETM99003.1"/>
    </source>
</evidence>
<keyword evidence="4 17" id="KW-0645">Protease</keyword>
<feature type="transmembrane region" description="Helical" evidence="19">
    <location>
        <begin position="856"/>
        <end position="874"/>
    </location>
</feature>
<dbReference type="GO" id="GO:0046354">
    <property type="term" value="P:mannan biosynthetic process"/>
    <property type="evidence" value="ECO:0007669"/>
    <property type="project" value="TreeGrafter"/>
</dbReference>
<evidence type="ECO:0000256" key="3">
    <source>
        <dbReference type="ARBA" id="ARBA00009105"/>
    </source>
</evidence>
<organism evidence="22 23">
    <name type="scientific">Phytophthora nicotianae (strain INRA-310)</name>
    <name type="common">Phytophthora parasitica</name>
    <dbReference type="NCBI Taxonomy" id="761204"/>
    <lineage>
        <taxon>Eukaryota</taxon>
        <taxon>Sar</taxon>
        <taxon>Stramenopiles</taxon>
        <taxon>Oomycota</taxon>
        <taxon>Peronosporomycetes</taxon>
        <taxon>Peronosporales</taxon>
        <taxon>Peronosporaceae</taxon>
        <taxon>Phytophthora</taxon>
    </lineage>
</organism>
<dbReference type="EC" id="3.4.21.62" evidence="14"/>
<evidence type="ECO:0000256" key="2">
    <source>
        <dbReference type="ARBA" id="ARBA00004606"/>
    </source>
</evidence>
<evidence type="ECO:0000313" key="23">
    <source>
        <dbReference type="Proteomes" id="UP000018817"/>
    </source>
</evidence>
<comment type="similarity">
    <text evidence="17">Belongs to the peptidase S8 family.</text>
</comment>
<dbReference type="GeneID" id="20193110"/>
<evidence type="ECO:0000256" key="4">
    <source>
        <dbReference type="ARBA" id="ARBA00022670"/>
    </source>
</evidence>
<dbReference type="VEuPathDB" id="FungiDB:PPTG_24511"/>
<dbReference type="Pfam" id="PF00082">
    <property type="entry name" value="Peptidase_S8"/>
    <property type="match status" value="1"/>
</dbReference>
<evidence type="ECO:0000256" key="16">
    <source>
        <dbReference type="PIRSR" id="PIRSR615500-1"/>
    </source>
</evidence>
<feature type="domain" description="Ig-like" evidence="21">
    <location>
        <begin position="608"/>
        <end position="719"/>
    </location>
</feature>
<keyword evidence="12 19" id="KW-0472">Membrane</keyword>
<reference evidence="22 23" key="2">
    <citation type="submission" date="2013-11" db="EMBL/GenBank/DDBJ databases">
        <title>The Genome Sequence of Phytophthora parasitica INRA-310.</title>
        <authorList>
            <consortium name="The Broad Institute Genomics Platform"/>
            <person name="Russ C."/>
            <person name="Tyler B."/>
            <person name="Panabieres F."/>
            <person name="Shan W."/>
            <person name="Tripathy S."/>
            <person name="Grunwald N."/>
            <person name="Machado M."/>
            <person name="Johnson C.S."/>
            <person name="Arredondo F."/>
            <person name="Hong C."/>
            <person name="Coffey M."/>
            <person name="Young S.K."/>
            <person name="Zeng Q."/>
            <person name="Gargeya S."/>
            <person name="Fitzgerald M."/>
            <person name="Abouelleil A."/>
            <person name="Alvarado L."/>
            <person name="Chapman S.B."/>
            <person name="Gainer-Dewar J."/>
            <person name="Goldberg J."/>
            <person name="Griggs A."/>
            <person name="Gujja S."/>
            <person name="Hansen M."/>
            <person name="Howarth C."/>
            <person name="Imamovic A."/>
            <person name="Ireland A."/>
            <person name="Larimer J."/>
            <person name="McCowan C."/>
            <person name="Murphy C."/>
            <person name="Pearson M."/>
            <person name="Poon T.W."/>
            <person name="Priest M."/>
            <person name="Roberts A."/>
            <person name="Saif S."/>
            <person name="Shea T."/>
            <person name="Sykes S."/>
            <person name="Wortman J."/>
            <person name="Nusbaum C."/>
            <person name="Birren B."/>
        </authorList>
    </citation>
    <scope>NUCLEOTIDE SEQUENCE [LARGE SCALE GENOMIC DNA]</scope>
    <source>
        <strain evidence="22 23">INRA-310</strain>
    </source>
</reference>
<evidence type="ECO:0000256" key="20">
    <source>
        <dbReference type="SAM" id="SignalP"/>
    </source>
</evidence>
<dbReference type="PROSITE" id="PS50835">
    <property type="entry name" value="IG_LIKE"/>
    <property type="match status" value="1"/>
</dbReference>
<dbReference type="InterPro" id="IPR022751">
    <property type="entry name" value="Alpha_mannosyltransferase"/>
</dbReference>
<dbReference type="PANTHER" id="PTHR31646">
    <property type="entry name" value="ALPHA-1,2-MANNOSYLTRANSFERASE MNN2"/>
    <property type="match status" value="1"/>
</dbReference>
<feature type="transmembrane region" description="Helical" evidence="19">
    <location>
        <begin position="639"/>
        <end position="658"/>
    </location>
</feature>
<dbReference type="InterPro" id="IPR008979">
    <property type="entry name" value="Galactose-bd-like_sf"/>
</dbReference>
<evidence type="ECO:0000256" key="1">
    <source>
        <dbReference type="ARBA" id="ARBA00004394"/>
    </source>
</evidence>
<comment type="similarity">
    <text evidence="3">Belongs to the MNN1/MNT family.</text>
</comment>
<dbReference type="CDD" id="cd04842">
    <property type="entry name" value="Peptidases_S8_Kp43_protease"/>
    <property type="match status" value="1"/>
</dbReference>
<dbReference type="InterPro" id="IPR034058">
    <property type="entry name" value="TagA/B/C/D_pept_dom"/>
</dbReference>
<feature type="chain" id="PRO_5004822014" description="subtilisin" evidence="20">
    <location>
        <begin position="20"/>
        <end position="1465"/>
    </location>
</feature>
<reference evidence="23" key="1">
    <citation type="submission" date="2011-12" db="EMBL/GenBank/DDBJ databases">
        <authorList>
            <consortium name="The Broad Institute Genome Sequencing Platform"/>
            <person name="Russ C."/>
            <person name="Tyler B."/>
            <person name="Panabieres F."/>
            <person name="Shan W."/>
            <person name="Tripathy S."/>
            <person name="Grunwald N."/>
            <person name="Machado M."/>
            <person name="Young S.K."/>
            <person name="Zeng Q."/>
            <person name="Gargeya S."/>
            <person name="Fitzgerald M."/>
            <person name="Haas B."/>
            <person name="Abouelleil A."/>
            <person name="Alvarado L."/>
            <person name="Arachchi H.M."/>
            <person name="Berlin A."/>
            <person name="Chapman S.B."/>
            <person name="Gearin G."/>
            <person name="Goldberg J."/>
            <person name="Griggs A."/>
            <person name="Gujja S."/>
            <person name="Hansen M."/>
            <person name="Heiman D."/>
            <person name="Howarth C."/>
            <person name="Larimer J."/>
            <person name="Lui A."/>
            <person name="MacDonald P.J.P."/>
            <person name="McCowen C."/>
            <person name="Montmayeur A."/>
            <person name="Murphy C."/>
            <person name="Neiman D."/>
            <person name="Pearson M."/>
            <person name="Priest M."/>
            <person name="Roberts A."/>
            <person name="Saif S."/>
            <person name="Shea T."/>
            <person name="Sisk P."/>
            <person name="Stolte C."/>
            <person name="Sykes S."/>
            <person name="Wortman J."/>
            <person name="Nusbaum C."/>
            <person name="Birren B."/>
        </authorList>
    </citation>
    <scope>NUCLEOTIDE SEQUENCE [LARGE SCALE GENOMIC DNA]</scope>
    <source>
        <strain evidence="23">INRA-310</strain>
    </source>
</reference>
<feature type="region of interest" description="Disordered" evidence="18">
    <location>
        <begin position="617"/>
        <end position="638"/>
    </location>
</feature>
<dbReference type="SUPFAM" id="SSF53448">
    <property type="entry name" value="Nucleotide-diphospho-sugar transferases"/>
    <property type="match status" value="1"/>
</dbReference>
<evidence type="ECO:0000256" key="8">
    <source>
        <dbReference type="ARBA" id="ARBA00022825"/>
    </source>
</evidence>
<evidence type="ECO:0000256" key="15">
    <source>
        <dbReference type="ARBA" id="ARBA00037847"/>
    </source>
</evidence>
<evidence type="ECO:0000256" key="10">
    <source>
        <dbReference type="ARBA" id="ARBA00022989"/>
    </source>
</evidence>
<feature type="active site" description="Charge relay system" evidence="16 17">
    <location>
        <position position="641"/>
    </location>
</feature>
<dbReference type="PROSITE" id="PS00137">
    <property type="entry name" value="SUBTILASE_HIS"/>
    <property type="match status" value="1"/>
</dbReference>
<accession>W2PFK6</accession>
<dbReference type="InterPro" id="IPR036852">
    <property type="entry name" value="Peptidase_S8/S53_dom_sf"/>
</dbReference>
<dbReference type="PANTHER" id="PTHR31646:SF1">
    <property type="entry name" value="ALPHA-1,2-MANNOSYLTRANSFERASE MNN2"/>
    <property type="match status" value="1"/>
</dbReference>
<dbReference type="PROSITE" id="PS00138">
    <property type="entry name" value="SUBTILASE_SER"/>
    <property type="match status" value="1"/>
</dbReference>
<evidence type="ECO:0000256" key="7">
    <source>
        <dbReference type="ARBA" id="ARBA00022801"/>
    </source>
</evidence>
<evidence type="ECO:0000256" key="6">
    <source>
        <dbReference type="ARBA" id="ARBA00022692"/>
    </source>
</evidence>
<feature type="signal peptide" evidence="20">
    <location>
        <begin position="1"/>
        <end position="19"/>
    </location>
</feature>
<evidence type="ECO:0000256" key="14">
    <source>
        <dbReference type="ARBA" id="ARBA00023619"/>
    </source>
</evidence>
<dbReference type="OrthoDB" id="10256524at2759"/>
<dbReference type="InterPro" id="IPR015500">
    <property type="entry name" value="Peptidase_S8_subtilisin-rel"/>
</dbReference>
<evidence type="ECO:0000256" key="17">
    <source>
        <dbReference type="PROSITE-ProRule" id="PRU01240"/>
    </source>
</evidence>
<dbReference type="Proteomes" id="UP000018817">
    <property type="component" value="Unassembled WGS sequence"/>
</dbReference>
<dbReference type="SUPFAM" id="SSF49785">
    <property type="entry name" value="Galactose-binding domain-like"/>
    <property type="match status" value="1"/>
</dbReference>
<dbReference type="SUPFAM" id="SSF52743">
    <property type="entry name" value="Subtilisin-like"/>
    <property type="match status" value="1"/>
</dbReference>
<keyword evidence="8 17" id="KW-0720">Serine protease</keyword>
<dbReference type="InterPro" id="IPR029044">
    <property type="entry name" value="Nucleotide-diphossugar_trans"/>
</dbReference>
<gene>
    <name evidence="22" type="ORF">PPTG_24511</name>
</gene>
<evidence type="ECO:0000256" key="19">
    <source>
        <dbReference type="SAM" id="Phobius"/>
    </source>
</evidence>
<keyword evidence="6 19" id="KW-0812">Transmembrane</keyword>
<dbReference type="GO" id="GO:0000026">
    <property type="term" value="F:alpha-1,2-mannosyltransferase activity"/>
    <property type="evidence" value="ECO:0007669"/>
    <property type="project" value="TreeGrafter"/>
</dbReference>
<proteinExistence type="inferred from homology"/>
<dbReference type="InterPro" id="IPR022398">
    <property type="entry name" value="Peptidase_S8_His-AS"/>
</dbReference>
<comment type="subcellular location">
    <subcellularLocation>
        <location evidence="15">Endomembrane system</location>
        <topology evidence="15">Single-pass membrane protein</topology>
    </subcellularLocation>
    <subcellularLocation>
        <location evidence="1">Golgi apparatus membrane</location>
    </subcellularLocation>
    <subcellularLocation>
        <location evidence="2">Membrane</location>
        <topology evidence="2">Single-pass type II membrane protein</topology>
    </subcellularLocation>
</comment>
<evidence type="ECO:0000259" key="21">
    <source>
        <dbReference type="PROSITE" id="PS50835"/>
    </source>
</evidence>
<dbReference type="EMBL" id="KI669662">
    <property type="protein sequence ID" value="ETM99003.1"/>
    <property type="molecule type" value="Genomic_DNA"/>
</dbReference>
<keyword evidence="9" id="KW-0735">Signal-anchor</keyword>
<protein>
    <recommendedName>
        <fullName evidence="14">subtilisin</fullName>
        <ecNumber evidence="14">3.4.21.62</ecNumber>
    </recommendedName>
</protein>